<organism evidence="1 2">
    <name type="scientific">Aquincola tertiaricarbonis</name>
    <dbReference type="NCBI Taxonomy" id="391953"/>
    <lineage>
        <taxon>Bacteria</taxon>
        <taxon>Pseudomonadati</taxon>
        <taxon>Pseudomonadota</taxon>
        <taxon>Betaproteobacteria</taxon>
        <taxon>Burkholderiales</taxon>
        <taxon>Sphaerotilaceae</taxon>
        <taxon>Aquincola</taxon>
    </lineage>
</organism>
<evidence type="ECO:0000313" key="1">
    <source>
        <dbReference type="EMBL" id="URI05879.1"/>
    </source>
</evidence>
<dbReference type="RefSeq" id="WP_250194144.1">
    <property type="nucleotide sequence ID" value="NZ_CP097635.1"/>
</dbReference>
<protein>
    <submittedName>
        <fullName evidence="1">Triphosphoribosyl-dephospho-CoA synthase</fullName>
    </submittedName>
</protein>
<proteinExistence type="predicted"/>
<dbReference type="InterPro" id="IPR002736">
    <property type="entry name" value="CitG"/>
</dbReference>
<sequence length="301" mass="30986">MRPQDANAAARAAFVRACTLDVMVRKPGNVSVASAGHGMQAQQFIASARAASQPLFEPGAPVGARIEGAVRASWAAAGCNTNLGIVLLCAPLAAAFEQQAGGAATGLRAALARTLQALDLDDAAAAFRAIAHANPGGLGQAPQQDVHAAPTLGLREAMALAAHRDFIARQYQSDFAALFDIGLPALPSSFSLMADGTAAETSAAVQAVYLAWLAAVPDSHIVRKHGEAVAHSVMTAAQGWQCSAAAQAGQLDADPAFIAWDEALKSRRINPGTTADLTVATLLLHGLQALLQQPWPAWHGT</sequence>
<dbReference type="Proteomes" id="UP001056201">
    <property type="component" value="Chromosome 1"/>
</dbReference>
<dbReference type="PANTHER" id="PTHR42280:SF1">
    <property type="entry name" value="CITG FAMILY PROTEIN"/>
    <property type="match status" value="1"/>
</dbReference>
<dbReference type="Pfam" id="PF01874">
    <property type="entry name" value="CitG"/>
    <property type="match status" value="1"/>
</dbReference>
<dbReference type="PANTHER" id="PTHR42280">
    <property type="entry name" value="CITG FAMILY PROTEIN"/>
    <property type="match status" value="1"/>
</dbReference>
<reference evidence="1" key="1">
    <citation type="submission" date="2022-05" db="EMBL/GenBank/DDBJ databases">
        <title>An RpoN-dependent PEP-CTERM gene is involved in floc formation of an Aquincola tertiaricarbonis strain.</title>
        <authorList>
            <person name="Qiu D."/>
            <person name="Xia M."/>
        </authorList>
    </citation>
    <scope>NUCLEOTIDE SEQUENCE</scope>
    <source>
        <strain evidence="1">RN12</strain>
    </source>
</reference>
<dbReference type="Gene3D" id="1.10.4200.10">
    <property type="entry name" value="Triphosphoribosyl-dephospho-CoA protein"/>
    <property type="match status" value="1"/>
</dbReference>
<keyword evidence="2" id="KW-1185">Reference proteome</keyword>
<name>A0ABY4S3S5_AQUTE</name>
<dbReference type="EMBL" id="CP097635">
    <property type="protein sequence ID" value="URI05879.1"/>
    <property type="molecule type" value="Genomic_DNA"/>
</dbReference>
<evidence type="ECO:0000313" key="2">
    <source>
        <dbReference type="Proteomes" id="UP001056201"/>
    </source>
</evidence>
<accession>A0ABY4S3S5</accession>
<gene>
    <name evidence="1" type="ORF">MW290_07955</name>
</gene>